<dbReference type="AlphaFoldDB" id="A0A841H2P7"/>
<evidence type="ECO:0000313" key="10">
    <source>
        <dbReference type="Proteomes" id="UP000582837"/>
    </source>
</evidence>
<accession>A0A841H2P7</accession>
<feature type="transmembrane region" description="Helical" evidence="7">
    <location>
        <begin position="279"/>
        <end position="298"/>
    </location>
</feature>
<sequence length="325" mass="33327">MAEKRSAPTGQLVAAFAAVYVIWGSTYLAIQFAIKTLPPLLMAGVRFLLAGAVLYLFMRMRGQAAPTARQWRTTAVIGALLVTAGNGGVVMAETSVPSGVVALMVAMVPLWMVLLEWLRPGGVRPTARTALGLVVGFAGIVLLVGPGDLGGGGGVNPAGALMVLCGSLCWAAGSIYARSAALPENGFLATAMEMTCGGTLMLLIGLARGELGAWNPAAVSAESVVGLAYLVVFGSLVGFSAYIWLLGNTTTARVSTYAYVNPVVAVLLGWWLANEPLTPRVLLAAGVIVAAVAVITTGRRPAAETVENDVTPDGSPASERESAAA</sequence>
<evidence type="ECO:0000256" key="2">
    <source>
        <dbReference type="ARBA" id="ARBA00007362"/>
    </source>
</evidence>
<keyword evidence="5 7" id="KW-0472">Membrane</keyword>
<feature type="transmembrane region" description="Helical" evidence="7">
    <location>
        <begin position="12"/>
        <end position="34"/>
    </location>
</feature>
<evidence type="ECO:0000313" key="9">
    <source>
        <dbReference type="EMBL" id="MBB6072435.1"/>
    </source>
</evidence>
<evidence type="ECO:0000256" key="5">
    <source>
        <dbReference type="ARBA" id="ARBA00023136"/>
    </source>
</evidence>
<evidence type="ECO:0000259" key="8">
    <source>
        <dbReference type="Pfam" id="PF00892"/>
    </source>
</evidence>
<keyword evidence="10" id="KW-1185">Reference proteome</keyword>
<organism evidence="9 10">
    <name type="scientific">Longimicrobium terrae</name>
    <dbReference type="NCBI Taxonomy" id="1639882"/>
    <lineage>
        <taxon>Bacteria</taxon>
        <taxon>Pseudomonadati</taxon>
        <taxon>Gemmatimonadota</taxon>
        <taxon>Longimicrobiia</taxon>
        <taxon>Longimicrobiales</taxon>
        <taxon>Longimicrobiaceae</taxon>
        <taxon>Longimicrobium</taxon>
    </lineage>
</organism>
<comment type="caution">
    <text evidence="9">The sequence shown here is derived from an EMBL/GenBank/DDBJ whole genome shotgun (WGS) entry which is preliminary data.</text>
</comment>
<feature type="region of interest" description="Disordered" evidence="6">
    <location>
        <begin position="304"/>
        <end position="325"/>
    </location>
</feature>
<feature type="transmembrane region" description="Helical" evidence="7">
    <location>
        <begin position="130"/>
        <end position="146"/>
    </location>
</feature>
<dbReference type="Proteomes" id="UP000582837">
    <property type="component" value="Unassembled WGS sequence"/>
</dbReference>
<dbReference type="PANTHER" id="PTHR32322:SF2">
    <property type="entry name" value="EAMA DOMAIN-CONTAINING PROTEIN"/>
    <property type="match status" value="1"/>
</dbReference>
<dbReference type="InterPro" id="IPR037185">
    <property type="entry name" value="EmrE-like"/>
</dbReference>
<dbReference type="InterPro" id="IPR000620">
    <property type="entry name" value="EamA_dom"/>
</dbReference>
<dbReference type="GO" id="GO:0016020">
    <property type="term" value="C:membrane"/>
    <property type="evidence" value="ECO:0007669"/>
    <property type="project" value="UniProtKB-SubCell"/>
</dbReference>
<comment type="similarity">
    <text evidence="2">Belongs to the EamA transporter family.</text>
</comment>
<feature type="transmembrane region" description="Helical" evidence="7">
    <location>
        <begin position="186"/>
        <end position="207"/>
    </location>
</feature>
<evidence type="ECO:0000256" key="6">
    <source>
        <dbReference type="SAM" id="MobiDB-lite"/>
    </source>
</evidence>
<proteinExistence type="inferred from homology"/>
<reference evidence="9 10" key="1">
    <citation type="submission" date="2020-08" db="EMBL/GenBank/DDBJ databases">
        <title>Genomic Encyclopedia of Type Strains, Phase IV (KMG-IV): sequencing the most valuable type-strain genomes for metagenomic binning, comparative biology and taxonomic classification.</title>
        <authorList>
            <person name="Goeker M."/>
        </authorList>
    </citation>
    <scope>NUCLEOTIDE SEQUENCE [LARGE SCALE GENOMIC DNA]</scope>
    <source>
        <strain evidence="9 10">DSM 29007</strain>
    </source>
</reference>
<dbReference type="InterPro" id="IPR050638">
    <property type="entry name" value="AA-Vitamin_Transporters"/>
</dbReference>
<evidence type="ECO:0000256" key="4">
    <source>
        <dbReference type="ARBA" id="ARBA00022989"/>
    </source>
</evidence>
<comment type="subcellular location">
    <subcellularLocation>
        <location evidence="1">Membrane</location>
        <topology evidence="1">Multi-pass membrane protein</topology>
    </subcellularLocation>
</comment>
<evidence type="ECO:0000256" key="3">
    <source>
        <dbReference type="ARBA" id="ARBA00022692"/>
    </source>
</evidence>
<protein>
    <submittedName>
        <fullName evidence="9">Drug/metabolite transporter (DMT)-like permease</fullName>
    </submittedName>
</protein>
<dbReference type="SUPFAM" id="SSF103481">
    <property type="entry name" value="Multidrug resistance efflux transporter EmrE"/>
    <property type="match status" value="2"/>
</dbReference>
<feature type="transmembrane region" description="Helical" evidence="7">
    <location>
        <begin position="70"/>
        <end position="92"/>
    </location>
</feature>
<keyword evidence="3 7" id="KW-0812">Transmembrane</keyword>
<feature type="domain" description="EamA" evidence="8">
    <location>
        <begin position="159"/>
        <end position="296"/>
    </location>
</feature>
<feature type="transmembrane region" description="Helical" evidence="7">
    <location>
        <begin position="254"/>
        <end position="273"/>
    </location>
</feature>
<feature type="domain" description="EamA" evidence="8">
    <location>
        <begin position="16"/>
        <end position="144"/>
    </location>
</feature>
<feature type="transmembrane region" description="Helical" evidence="7">
    <location>
        <begin position="227"/>
        <end position="247"/>
    </location>
</feature>
<dbReference type="RefSeq" id="WP_170038334.1">
    <property type="nucleotide sequence ID" value="NZ_JABDTL010000002.1"/>
</dbReference>
<keyword evidence="4 7" id="KW-1133">Transmembrane helix</keyword>
<dbReference type="EMBL" id="JACHIA010000015">
    <property type="protein sequence ID" value="MBB6072435.1"/>
    <property type="molecule type" value="Genomic_DNA"/>
</dbReference>
<feature type="transmembrane region" description="Helical" evidence="7">
    <location>
        <begin position="158"/>
        <end position="177"/>
    </location>
</feature>
<evidence type="ECO:0000256" key="1">
    <source>
        <dbReference type="ARBA" id="ARBA00004141"/>
    </source>
</evidence>
<dbReference type="Pfam" id="PF00892">
    <property type="entry name" value="EamA"/>
    <property type="match status" value="2"/>
</dbReference>
<gene>
    <name evidence="9" type="ORF">HNQ61_004097</name>
</gene>
<dbReference type="PANTHER" id="PTHR32322">
    <property type="entry name" value="INNER MEMBRANE TRANSPORTER"/>
    <property type="match status" value="1"/>
</dbReference>
<evidence type="ECO:0000256" key="7">
    <source>
        <dbReference type="SAM" id="Phobius"/>
    </source>
</evidence>
<dbReference type="NCBIfam" id="NF008432">
    <property type="entry name" value="PRK11272.1"/>
    <property type="match status" value="1"/>
</dbReference>
<name>A0A841H2P7_9BACT</name>
<feature type="transmembrane region" description="Helical" evidence="7">
    <location>
        <begin position="98"/>
        <end position="118"/>
    </location>
</feature>
<feature type="transmembrane region" description="Helical" evidence="7">
    <location>
        <begin position="40"/>
        <end position="58"/>
    </location>
</feature>